<dbReference type="EMBL" id="JACHGK010000015">
    <property type="protein sequence ID" value="MBB6446985.1"/>
    <property type="molecule type" value="Genomic_DNA"/>
</dbReference>
<comment type="caution">
    <text evidence="1">The sequence shown here is derived from an EMBL/GenBank/DDBJ whole genome shotgun (WGS) entry which is preliminary data.</text>
</comment>
<reference evidence="1 2" key="1">
    <citation type="submission" date="2020-08" db="EMBL/GenBank/DDBJ databases">
        <title>Genomic Encyclopedia of Type Strains, Phase IV (KMG-IV): sequencing the most valuable type-strain genomes for metagenomic binning, comparative biology and taxonomic classification.</title>
        <authorList>
            <person name="Goeker M."/>
        </authorList>
    </citation>
    <scope>NUCLEOTIDE SEQUENCE [LARGE SCALE GENOMIC DNA]</scope>
    <source>
        <strain evidence="1 2">DSM 5391</strain>
    </source>
</reference>
<gene>
    <name evidence="1" type="ORF">HNR53_003652</name>
</gene>
<name>A0A7X0HU94_9BACI</name>
<evidence type="ECO:0000313" key="1">
    <source>
        <dbReference type="EMBL" id="MBB6446985.1"/>
    </source>
</evidence>
<dbReference type="SUPFAM" id="SSF54211">
    <property type="entry name" value="Ribosomal protein S5 domain 2-like"/>
    <property type="match status" value="1"/>
</dbReference>
<keyword evidence="2" id="KW-1185">Reference proteome</keyword>
<evidence type="ECO:0000313" key="2">
    <source>
        <dbReference type="Proteomes" id="UP000531594"/>
    </source>
</evidence>
<organism evidence="1 2">
    <name type="scientific">Bacillus benzoevorans</name>
    <dbReference type="NCBI Taxonomy" id="1456"/>
    <lineage>
        <taxon>Bacteria</taxon>
        <taxon>Bacillati</taxon>
        <taxon>Bacillota</taxon>
        <taxon>Bacilli</taxon>
        <taxon>Bacillales</taxon>
        <taxon>Bacillaceae</taxon>
        <taxon>Bacillus</taxon>
    </lineage>
</organism>
<dbReference type="AlphaFoldDB" id="A0A7X0HU94"/>
<sequence length="47" mass="4898">MASTVLSFTLSGIEGHVVEVETEVLNGLPSVSIVGLGDKAVKEAKER</sequence>
<protein>
    <submittedName>
        <fullName evidence="1">Putative ATPase with chaperone activity</fullName>
    </submittedName>
</protein>
<dbReference type="RefSeq" id="WP_246439658.1">
    <property type="nucleotide sequence ID" value="NZ_JACHGK010000015.1"/>
</dbReference>
<proteinExistence type="predicted"/>
<dbReference type="Proteomes" id="UP000531594">
    <property type="component" value="Unassembled WGS sequence"/>
</dbReference>
<dbReference type="InterPro" id="IPR020568">
    <property type="entry name" value="Ribosomal_Su5_D2-typ_SF"/>
</dbReference>
<accession>A0A7X0HU94</accession>